<accession>A0A1I4BLV3</accession>
<dbReference type="RefSeq" id="WP_091322157.1">
    <property type="nucleotide sequence ID" value="NZ_FOSW01000003.1"/>
</dbReference>
<gene>
    <name evidence="1" type="ORF">SAMN04488085_10396</name>
</gene>
<evidence type="ECO:0000313" key="1">
    <source>
        <dbReference type="EMBL" id="SFK69533.1"/>
    </source>
</evidence>
<dbReference type="Proteomes" id="UP000199152">
    <property type="component" value="Unassembled WGS sequence"/>
</dbReference>
<proteinExistence type="predicted"/>
<keyword evidence="2" id="KW-1185">Reference proteome</keyword>
<dbReference type="EMBL" id="FOSW01000003">
    <property type="protein sequence ID" value="SFK69533.1"/>
    <property type="molecule type" value="Genomic_DNA"/>
</dbReference>
<dbReference type="InParanoid" id="A0A1I4BLV3"/>
<reference evidence="1 2" key="1">
    <citation type="submission" date="2016-10" db="EMBL/GenBank/DDBJ databases">
        <authorList>
            <person name="de Groot N.N."/>
        </authorList>
    </citation>
    <scope>NUCLEOTIDE SEQUENCE [LARGE SCALE GENOMIC DNA]</scope>
    <source>
        <strain evidence="1 2">DSM 45317</strain>
    </source>
</reference>
<dbReference type="STRING" id="504800.SAMN04488085_10396"/>
<dbReference type="AlphaFoldDB" id="A0A1I4BLV3"/>
<organism evidence="1 2">
    <name type="scientific">Geodermatophilus ruber</name>
    <dbReference type="NCBI Taxonomy" id="504800"/>
    <lineage>
        <taxon>Bacteria</taxon>
        <taxon>Bacillati</taxon>
        <taxon>Actinomycetota</taxon>
        <taxon>Actinomycetes</taxon>
        <taxon>Geodermatophilales</taxon>
        <taxon>Geodermatophilaceae</taxon>
        <taxon>Geodermatophilus</taxon>
    </lineage>
</organism>
<name>A0A1I4BLV3_9ACTN</name>
<dbReference type="OrthoDB" id="3575693at2"/>
<evidence type="ECO:0000313" key="2">
    <source>
        <dbReference type="Proteomes" id="UP000199152"/>
    </source>
</evidence>
<sequence>MAFARWVRAVSEKQLLTAAQVEVARRRGAPLPPPPRGVDIFWQKVYVPIYHKLPWKLRSKVMLAMPGSHRRTWHTPDQVKGPAV</sequence>
<protein>
    <submittedName>
        <fullName evidence="1">Uncharacterized protein</fullName>
    </submittedName>
</protein>